<feature type="domain" description="OmpA-like" evidence="12">
    <location>
        <begin position="247"/>
        <end position="364"/>
    </location>
</feature>
<keyword evidence="6" id="KW-0406">Ion transport</keyword>
<dbReference type="SUPFAM" id="SSF103647">
    <property type="entry name" value="TSP type-3 repeat"/>
    <property type="match status" value="1"/>
</dbReference>
<dbReference type="RefSeq" id="WP_194823842.1">
    <property type="nucleotide sequence ID" value="NZ_JAAIKR010000001.1"/>
</dbReference>
<dbReference type="PANTHER" id="PTHR30329:SF21">
    <property type="entry name" value="LIPOPROTEIN YIAD-RELATED"/>
    <property type="match status" value="1"/>
</dbReference>
<feature type="chain" id="PRO_5045167548" evidence="11">
    <location>
        <begin position="22"/>
        <end position="370"/>
    </location>
</feature>
<sequence length="370" mass="40616">MKTNLLKVALLTSFLPFAAHSAEKLSPWYIGAGLGVNNYEPNCDQKTMKECGEDSPYAWDVFGGYMFGDYFGAELGYRDLGLADWVDYNNKPNDVGARGLTLGLVAQVPFAERWIATAEAGAMNYLLRNKKNYNSEYYSDSGIAPYIGVGLGYLITDNLTLQAQYRRYENLDDDKYSTLEMESNYWGIELSYRFGQKAKPAPVVAAAPIVVAPLDSDKDGVLDKDDKCANTPITHKVDANGCSIYEQTTEDRQLAGILFDNNSSVIKPSSYADIENLADYLKSNPGHTVLIEGHASNVGSPAYNMTLSDKRANAVAQALSEKYGIDANLVQAKGFGVTRPVMEGSSAEANRLNRRIEAIVTSIDKRPVLK</sequence>
<dbReference type="EMBL" id="JAAIKR010000001">
    <property type="protein sequence ID" value="MBR9726680.1"/>
    <property type="molecule type" value="Genomic_DNA"/>
</dbReference>
<protein>
    <submittedName>
        <fullName evidence="13">OmpA family protein</fullName>
    </submittedName>
</protein>
<gene>
    <name evidence="13" type="ORF">G3R48_01580</name>
</gene>
<dbReference type="Pfam" id="PF01389">
    <property type="entry name" value="OmpA_membrane"/>
    <property type="match status" value="1"/>
</dbReference>
<dbReference type="Proteomes" id="UP000811844">
    <property type="component" value="Unassembled WGS sequence"/>
</dbReference>
<dbReference type="InterPro" id="IPR000498">
    <property type="entry name" value="OmpA-like_TM_dom"/>
</dbReference>
<evidence type="ECO:0000313" key="14">
    <source>
        <dbReference type="Proteomes" id="UP000811844"/>
    </source>
</evidence>
<evidence type="ECO:0000256" key="1">
    <source>
        <dbReference type="ARBA" id="ARBA00004571"/>
    </source>
</evidence>
<comment type="caution">
    <text evidence="13">The sequence shown here is derived from an EMBL/GenBank/DDBJ whole genome shotgun (WGS) entry which is preliminary data.</text>
</comment>
<dbReference type="InterPro" id="IPR028974">
    <property type="entry name" value="TSP_type-3_rpt"/>
</dbReference>
<keyword evidence="11" id="KW-0732">Signal</keyword>
<keyword evidence="9" id="KW-0998">Cell outer membrane</keyword>
<dbReference type="InterPro" id="IPR011250">
    <property type="entry name" value="OMP/PagP_B-barrel"/>
</dbReference>
<evidence type="ECO:0000256" key="7">
    <source>
        <dbReference type="ARBA" id="ARBA00023114"/>
    </source>
</evidence>
<proteinExistence type="inferred from homology"/>
<feature type="signal peptide" evidence="11">
    <location>
        <begin position="1"/>
        <end position="21"/>
    </location>
</feature>
<comment type="subcellular location">
    <subcellularLocation>
        <location evidence="1">Cell outer membrane</location>
        <topology evidence="1">Multi-pass membrane protein</topology>
    </subcellularLocation>
</comment>
<evidence type="ECO:0000313" key="13">
    <source>
        <dbReference type="EMBL" id="MBR9726680.1"/>
    </source>
</evidence>
<organism evidence="13 14">
    <name type="scientific">Shewanella intestini</name>
    <dbReference type="NCBI Taxonomy" id="2017544"/>
    <lineage>
        <taxon>Bacteria</taxon>
        <taxon>Pseudomonadati</taxon>
        <taxon>Pseudomonadota</taxon>
        <taxon>Gammaproteobacteria</taxon>
        <taxon>Alteromonadales</taxon>
        <taxon>Shewanellaceae</taxon>
        <taxon>Shewanella</taxon>
    </lineage>
</organism>
<dbReference type="InterPro" id="IPR036737">
    <property type="entry name" value="OmpA-like_sf"/>
</dbReference>
<keyword evidence="4" id="KW-1134">Transmembrane beta strand</keyword>
<evidence type="ECO:0000256" key="10">
    <source>
        <dbReference type="PROSITE-ProRule" id="PRU00473"/>
    </source>
</evidence>
<dbReference type="PRINTS" id="PR01021">
    <property type="entry name" value="OMPADOMAIN"/>
</dbReference>
<evidence type="ECO:0000256" key="9">
    <source>
        <dbReference type="ARBA" id="ARBA00023237"/>
    </source>
</evidence>
<evidence type="ECO:0000259" key="12">
    <source>
        <dbReference type="PROSITE" id="PS51123"/>
    </source>
</evidence>
<keyword evidence="8 10" id="KW-0472">Membrane</keyword>
<dbReference type="Pfam" id="PF00691">
    <property type="entry name" value="OmpA"/>
    <property type="match status" value="1"/>
</dbReference>
<accession>A0ABS5I053</accession>
<dbReference type="SUPFAM" id="SSF103088">
    <property type="entry name" value="OmpA-like"/>
    <property type="match status" value="1"/>
</dbReference>
<keyword evidence="3" id="KW-0813">Transport</keyword>
<dbReference type="Gene3D" id="3.30.1330.60">
    <property type="entry name" value="OmpA-like domain"/>
    <property type="match status" value="1"/>
</dbReference>
<name>A0ABS5I053_9GAMM</name>
<dbReference type="PANTHER" id="PTHR30329">
    <property type="entry name" value="STATOR ELEMENT OF FLAGELLAR MOTOR COMPLEX"/>
    <property type="match status" value="1"/>
</dbReference>
<evidence type="ECO:0000256" key="11">
    <source>
        <dbReference type="SAM" id="SignalP"/>
    </source>
</evidence>
<comment type="similarity">
    <text evidence="2">Belongs to the outer membrane OOP (TC 1.B.6) superfamily. OmpA family.</text>
</comment>
<dbReference type="Gene3D" id="2.40.160.20">
    <property type="match status" value="1"/>
</dbReference>
<evidence type="ECO:0000256" key="6">
    <source>
        <dbReference type="ARBA" id="ARBA00023065"/>
    </source>
</evidence>
<evidence type="ECO:0000256" key="3">
    <source>
        <dbReference type="ARBA" id="ARBA00022448"/>
    </source>
</evidence>
<evidence type="ECO:0000256" key="5">
    <source>
        <dbReference type="ARBA" id="ARBA00022692"/>
    </source>
</evidence>
<keyword evidence="7" id="KW-0626">Porin</keyword>
<evidence type="ECO:0000256" key="8">
    <source>
        <dbReference type="ARBA" id="ARBA00023136"/>
    </source>
</evidence>
<dbReference type="InterPro" id="IPR006664">
    <property type="entry name" value="OMP_bac"/>
</dbReference>
<evidence type="ECO:0000256" key="2">
    <source>
        <dbReference type="ARBA" id="ARBA00005710"/>
    </source>
</evidence>
<reference evidence="13 14" key="1">
    <citation type="submission" date="2020-02" db="EMBL/GenBank/DDBJ databases">
        <title>Shewanella WXL01 sp. nov., a marine bacterium isolated from green algae in Luhuitou Fringing Reef (Northern South China Sea).</title>
        <authorList>
            <person name="Wang X."/>
        </authorList>
    </citation>
    <scope>NUCLEOTIDE SEQUENCE [LARGE SCALE GENOMIC DNA]</scope>
    <source>
        <strain evidence="13 14">MCCC 1A01895</strain>
    </source>
</reference>
<dbReference type="SUPFAM" id="SSF56925">
    <property type="entry name" value="OMPA-like"/>
    <property type="match status" value="1"/>
</dbReference>
<dbReference type="PROSITE" id="PS51123">
    <property type="entry name" value="OMPA_2"/>
    <property type="match status" value="1"/>
</dbReference>
<dbReference type="InterPro" id="IPR006665">
    <property type="entry name" value="OmpA-like"/>
</dbReference>
<dbReference type="CDD" id="cd07185">
    <property type="entry name" value="OmpA_C-like"/>
    <property type="match status" value="1"/>
</dbReference>
<keyword evidence="5" id="KW-0812">Transmembrane</keyword>
<evidence type="ECO:0000256" key="4">
    <source>
        <dbReference type="ARBA" id="ARBA00022452"/>
    </source>
</evidence>
<dbReference type="InterPro" id="IPR050330">
    <property type="entry name" value="Bact_OuterMem_StrucFunc"/>
</dbReference>
<keyword evidence="14" id="KW-1185">Reference proteome</keyword>